<name>A0ABS2MYX8_9BACI</name>
<evidence type="ECO:0000313" key="5">
    <source>
        <dbReference type="EMBL" id="MBM7571087.1"/>
    </source>
</evidence>
<dbReference type="PANTHER" id="PTHR22911:SF76">
    <property type="entry name" value="EAMA DOMAIN-CONTAINING PROTEIN"/>
    <property type="match status" value="1"/>
</dbReference>
<comment type="caution">
    <text evidence="5">The sequence shown here is derived from an EMBL/GenBank/DDBJ whole genome shotgun (WGS) entry which is preliminary data.</text>
</comment>
<dbReference type="InterPro" id="IPR000620">
    <property type="entry name" value="EamA_dom"/>
</dbReference>
<comment type="similarity">
    <text evidence="2">Belongs to the EamA transporter family.</text>
</comment>
<proteinExistence type="inferred from homology"/>
<feature type="transmembrane region" description="Helical" evidence="3">
    <location>
        <begin position="69"/>
        <end position="87"/>
    </location>
</feature>
<dbReference type="InterPro" id="IPR037185">
    <property type="entry name" value="EmrE-like"/>
</dbReference>
<feature type="transmembrane region" description="Helical" evidence="3">
    <location>
        <begin position="9"/>
        <end position="30"/>
    </location>
</feature>
<reference evidence="5 6" key="1">
    <citation type="submission" date="2021-01" db="EMBL/GenBank/DDBJ databases">
        <title>Genomic Encyclopedia of Type Strains, Phase IV (KMG-IV): sequencing the most valuable type-strain genomes for metagenomic binning, comparative biology and taxonomic classification.</title>
        <authorList>
            <person name="Goeker M."/>
        </authorList>
    </citation>
    <scope>NUCLEOTIDE SEQUENCE [LARGE SCALE GENOMIC DNA]</scope>
    <source>
        <strain evidence="5 6">DSM 23711</strain>
    </source>
</reference>
<feature type="transmembrane region" description="Helical" evidence="3">
    <location>
        <begin position="243"/>
        <end position="263"/>
    </location>
</feature>
<evidence type="ECO:0000256" key="2">
    <source>
        <dbReference type="ARBA" id="ARBA00007362"/>
    </source>
</evidence>
<dbReference type="EMBL" id="JAFBDR010000007">
    <property type="protein sequence ID" value="MBM7571087.1"/>
    <property type="molecule type" value="Genomic_DNA"/>
</dbReference>
<keyword evidence="3" id="KW-1133">Transmembrane helix</keyword>
<dbReference type="Proteomes" id="UP001296943">
    <property type="component" value="Unassembled WGS sequence"/>
</dbReference>
<comment type="subcellular location">
    <subcellularLocation>
        <location evidence="1">Endomembrane system</location>
        <topology evidence="1">Multi-pass membrane protein</topology>
    </subcellularLocation>
</comment>
<feature type="transmembrane region" description="Helical" evidence="3">
    <location>
        <begin position="214"/>
        <end position="236"/>
    </location>
</feature>
<accession>A0ABS2MYX8</accession>
<feature type="transmembrane region" description="Helical" evidence="3">
    <location>
        <begin position="36"/>
        <end position="57"/>
    </location>
</feature>
<feature type="transmembrane region" description="Helical" evidence="3">
    <location>
        <begin position="124"/>
        <end position="142"/>
    </location>
</feature>
<keyword evidence="6" id="KW-1185">Reference proteome</keyword>
<keyword evidence="3" id="KW-0812">Transmembrane</keyword>
<feature type="transmembrane region" description="Helical" evidence="3">
    <location>
        <begin position="99"/>
        <end position="117"/>
    </location>
</feature>
<evidence type="ECO:0000259" key="4">
    <source>
        <dbReference type="Pfam" id="PF00892"/>
    </source>
</evidence>
<feature type="transmembrane region" description="Helical" evidence="3">
    <location>
        <begin position="148"/>
        <end position="170"/>
    </location>
</feature>
<dbReference type="Pfam" id="PF00892">
    <property type="entry name" value="EamA"/>
    <property type="match status" value="2"/>
</dbReference>
<protein>
    <submittedName>
        <fullName evidence="5">Drug/metabolite transporter (DMT)-like permease</fullName>
    </submittedName>
</protein>
<feature type="domain" description="EamA" evidence="4">
    <location>
        <begin position="152"/>
        <end position="286"/>
    </location>
</feature>
<organism evidence="5 6">
    <name type="scientific">Aquibacillus albus</name>
    <dbReference type="NCBI Taxonomy" id="1168171"/>
    <lineage>
        <taxon>Bacteria</taxon>
        <taxon>Bacillati</taxon>
        <taxon>Bacillota</taxon>
        <taxon>Bacilli</taxon>
        <taxon>Bacillales</taxon>
        <taxon>Bacillaceae</taxon>
        <taxon>Aquibacillus</taxon>
    </lineage>
</organism>
<feature type="transmembrane region" description="Helical" evidence="3">
    <location>
        <begin position="182"/>
        <end position="202"/>
    </location>
</feature>
<keyword evidence="3" id="KW-0472">Membrane</keyword>
<dbReference type="RefSeq" id="WP_204498498.1">
    <property type="nucleotide sequence ID" value="NZ_JAFBDR010000007.1"/>
</dbReference>
<evidence type="ECO:0000256" key="3">
    <source>
        <dbReference type="SAM" id="Phobius"/>
    </source>
</evidence>
<feature type="transmembrane region" description="Helical" evidence="3">
    <location>
        <begin position="269"/>
        <end position="291"/>
    </location>
</feature>
<sequence length="317" mass="35455">MNKPPLNPYIAIIIGVISVSTAAVLVKLAAAAPASIIANYRLLFAVIIMAPYVLWKYHNEFKWISARDWLFSILAGVFLAFHFIFWFESLNYTSVASSVVLVTLQPIFAFLGTYLFFKERFTAGALISMVIALTGSIIISWGDFKISGLALLGDVLAVIGAVMITVYFLMGQNVRKRLSLMTYTFIVYAISSITLIIYNLLLGHAFTGYPLDNWIIFLALAIVPTFLGHTLFNWAIRWVSTSVISMSIVFEPVGASILAYFILGELISWSQWLGGMIVMFGLFLFIVSTSTKSRITLTKRKKHKDLQTNHFSSLKKE</sequence>
<dbReference type="SUPFAM" id="SSF103481">
    <property type="entry name" value="Multidrug resistance efflux transporter EmrE"/>
    <property type="match status" value="2"/>
</dbReference>
<evidence type="ECO:0000256" key="1">
    <source>
        <dbReference type="ARBA" id="ARBA00004127"/>
    </source>
</evidence>
<feature type="domain" description="EamA" evidence="4">
    <location>
        <begin position="9"/>
        <end position="140"/>
    </location>
</feature>
<evidence type="ECO:0000313" key="6">
    <source>
        <dbReference type="Proteomes" id="UP001296943"/>
    </source>
</evidence>
<gene>
    <name evidence="5" type="ORF">JOC48_001570</name>
</gene>
<dbReference type="PANTHER" id="PTHR22911">
    <property type="entry name" value="ACYL-MALONYL CONDENSING ENZYME-RELATED"/>
    <property type="match status" value="1"/>
</dbReference>